<name>A0A165VM84_9AGAM</name>
<sequence>MAAKGDGHSMLIGVALHKGMDVSAVGYHWALVMHPQTYDAPLVRTYELVNRDDNGRPTAWKTRFSQKPLYGSTRLVGVVHVGRVSASENDLDEFFSGFGPEREDYPTGGRGWTSIGWVLRCIRYLEMSDLLPLQLTDDEIFVKVLQLGILMEEMPSRGQGAAVPRTNL</sequence>
<protein>
    <submittedName>
        <fullName evidence="1">Uncharacterized protein</fullName>
    </submittedName>
</protein>
<dbReference type="OrthoDB" id="3163510at2759"/>
<evidence type="ECO:0000313" key="2">
    <source>
        <dbReference type="Proteomes" id="UP000076761"/>
    </source>
</evidence>
<gene>
    <name evidence="1" type="ORF">NEOLEDRAFT_1174868</name>
</gene>
<keyword evidence="2" id="KW-1185">Reference proteome</keyword>
<evidence type="ECO:0000313" key="1">
    <source>
        <dbReference type="EMBL" id="KZT29883.1"/>
    </source>
</evidence>
<accession>A0A165VM84</accession>
<reference evidence="1 2" key="1">
    <citation type="journal article" date="2016" name="Mol. Biol. Evol.">
        <title>Comparative Genomics of Early-Diverging Mushroom-Forming Fungi Provides Insights into the Origins of Lignocellulose Decay Capabilities.</title>
        <authorList>
            <person name="Nagy L.G."/>
            <person name="Riley R."/>
            <person name="Tritt A."/>
            <person name="Adam C."/>
            <person name="Daum C."/>
            <person name="Floudas D."/>
            <person name="Sun H."/>
            <person name="Yadav J.S."/>
            <person name="Pangilinan J."/>
            <person name="Larsson K.H."/>
            <person name="Matsuura K."/>
            <person name="Barry K."/>
            <person name="Labutti K."/>
            <person name="Kuo R."/>
            <person name="Ohm R.A."/>
            <person name="Bhattacharya S.S."/>
            <person name="Shirouzu T."/>
            <person name="Yoshinaga Y."/>
            <person name="Martin F.M."/>
            <person name="Grigoriev I.V."/>
            <person name="Hibbett D.S."/>
        </authorList>
    </citation>
    <scope>NUCLEOTIDE SEQUENCE [LARGE SCALE GENOMIC DNA]</scope>
    <source>
        <strain evidence="1 2">HHB14362 ss-1</strain>
    </source>
</reference>
<dbReference type="Proteomes" id="UP000076761">
    <property type="component" value="Unassembled WGS sequence"/>
</dbReference>
<organism evidence="1 2">
    <name type="scientific">Neolentinus lepideus HHB14362 ss-1</name>
    <dbReference type="NCBI Taxonomy" id="1314782"/>
    <lineage>
        <taxon>Eukaryota</taxon>
        <taxon>Fungi</taxon>
        <taxon>Dikarya</taxon>
        <taxon>Basidiomycota</taxon>
        <taxon>Agaricomycotina</taxon>
        <taxon>Agaricomycetes</taxon>
        <taxon>Gloeophyllales</taxon>
        <taxon>Gloeophyllaceae</taxon>
        <taxon>Neolentinus</taxon>
    </lineage>
</organism>
<dbReference type="AlphaFoldDB" id="A0A165VM84"/>
<dbReference type="EMBL" id="KV425553">
    <property type="protein sequence ID" value="KZT29883.1"/>
    <property type="molecule type" value="Genomic_DNA"/>
</dbReference>
<dbReference type="InParanoid" id="A0A165VM84"/>
<proteinExistence type="predicted"/>